<name>A0A1R0WYV7_9BACL</name>
<organism evidence="3 4">
    <name type="scientific">Paenibacillus odorifer</name>
    <dbReference type="NCBI Taxonomy" id="189426"/>
    <lineage>
        <taxon>Bacteria</taxon>
        <taxon>Bacillati</taxon>
        <taxon>Bacillota</taxon>
        <taxon>Bacilli</taxon>
        <taxon>Bacillales</taxon>
        <taxon>Paenibacillaceae</taxon>
        <taxon>Paenibacillus</taxon>
    </lineage>
</organism>
<accession>A0A1R0WYV7</accession>
<proteinExistence type="predicted"/>
<dbReference type="EMBL" id="MKQP01000050">
    <property type="protein sequence ID" value="OMD24619.1"/>
    <property type="molecule type" value="Genomic_DNA"/>
</dbReference>
<dbReference type="AlphaFoldDB" id="A0A1R0WYV7"/>
<evidence type="ECO:0000256" key="1">
    <source>
        <dbReference type="PROSITE-ProRule" id="PRU00339"/>
    </source>
</evidence>
<feature type="domain" description="Tetratrico peptide repeat group 5" evidence="2">
    <location>
        <begin position="49"/>
        <end position="167"/>
    </location>
</feature>
<dbReference type="InterPro" id="IPR011990">
    <property type="entry name" value="TPR-like_helical_dom_sf"/>
</dbReference>
<keyword evidence="1" id="KW-0802">TPR repeat</keyword>
<comment type="caution">
    <text evidence="3">The sequence shown here is derived from an EMBL/GenBank/DDBJ whole genome shotgun (WGS) entry which is preliminary data.</text>
</comment>
<dbReference type="InterPro" id="IPR019734">
    <property type="entry name" value="TPR_rpt"/>
</dbReference>
<gene>
    <name evidence="3" type="ORF">BJP51_29110</name>
</gene>
<evidence type="ECO:0000259" key="2">
    <source>
        <dbReference type="Pfam" id="PF12688"/>
    </source>
</evidence>
<feature type="repeat" description="TPR" evidence="1">
    <location>
        <begin position="83"/>
        <end position="116"/>
    </location>
</feature>
<dbReference type="Pfam" id="PF12688">
    <property type="entry name" value="TPR_5"/>
    <property type="match status" value="1"/>
</dbReference>
<dbReference type="SUPFAM" id="SSF48452">
    <property type="entry name" value="TPR-like"/>
    <property type="match status" value="1"/>
</dbReference>
<evidence type="ECO:0000313" key="3">
    <source>
        <dbReference type="EMBL" id="OMD24619.1"/>
    </source>
</evidence>
<dbReference type="PROSITE" id="PS50005">
    <property type="entry name" value="TPR"/>
    <property type="match status" value="1"/>
</dbReference>
<sequence length="172" mass="19122">MALNENRGGLCVEDKLKAAVALRNAGKAEEAQMMLFELYEQNAGDAELLYQLAWTHDVLGLERAAVPFYEKSLALGLPSEQRVGALLGLGSTYRTLGEYEKSKGLLMQAVQEYPENKEFPAFLAMTLHNLGEHSQAMVLLLKLLAETSADEGIRSYSKAISYYSDKLEQVWD</sequence>
<dbReference type="InterPro" id="IPR041656">
    <property type="entry name" value="TPR_5"/>
</dbReference>
<evidence type="ECO:0000313" key="4">
    <source>
        <dbReference type="Proteomes" id="UP000187465"/>
    </source>
</evidence>
<dbReference type="Proteomes" id="UP000187465">
    <property type="component" value="Unassembled WGS sequence"/>
</dbReference>
<reference evidence="3 4" key="1">
    <citation type="submission" date="2016-10" db="EMBL/GenBank/DDBJ databases">
        <title>Paenibacillus species isolates.</title>
        <authorList>
            <person name="Beno S.M."/>
        </authorList>
    </citation>
    <scope>NUCLEOTIDE SEQUENCE [LARGE SCALE GENOMIC DNA]</scope>
    <source>
        <strain evidence="3 4">FSL H7-0604</strain>
    </source>
</reference>
<dbReference type="Gene3D" id="1.25.40.10">
    <property type="entry name" value="Tetratricopeptide repeat domain"/>
    <property type="match status" value="1"/>
</dbReference>
<protein>
    <recommendedName>
        <fullName evidence="2">Tetratrico peptide repeat group 5 domain-containing protein</fullName>
    </recommendedName>
</protein>